<dbReference type="Pfam" id="PF08881">
    <property type="entry name" value="CVNH"/>
    <property type="match status" value="1"/>
</dbReference>
<evidence type="ECO:0000259" key="2">
    <source>
        <dbReference type="Pfam" id="PF08881"/>
    </source>
</evidence>
<feature type="chain" id="PRO_5007293565" description="Cyanovirin-N domain-containing protein" evidence="1">
    <location>
        <begin position="19"/>
        <end position="138"/>
    </location>
</feature>
<dbReference type="InParanoid" id="A0A136J9B1"/>
<protein>
    <recommendedName>
        <fullName evidence="2">Cyanovirin-N domain-containing protein</fullName>
    </recommendedName>
</protein>
<evidence type="ECO:0000313" key="3">
    <source>
        <dbReference type="EMBL" id="KXJ93750.1"/>
    </source>
</evidence>
<organism evidence="3 4">
    <name type="scientific">Microdochium bolleyi</name>
    <dbReference type="NCBI Taxonomy" id="196109"/>
    <lineage>
        <taxon>Eukaryota</taxon>
        <taxon>Fungi</taxon>
        <taxon>Dikarya</taxon>
        <taxon>Ascomycota</taxon>
        <taxon>Pezizomycotina</taxon>
        <taxon>Sordariomycetes</taxon>
        <taxon>Xylariomycetidae</taxon>
        <taxon>Xylariales</taxon>
        <taxon>Microdochiaceae</taxon>
        <taxon>Microdochium</taxon>
    </lineage>
</organism>
<dbReference type="OrthoDB" id="2947935at2759"/>
<dbReference type="SUPFAM" id="SSF51322">
    <property type="entry name" value="Cyanovirin-N"/>
    <property type="match status" value="1"/>
</dbReference>
<dbReference type="AlphaFoldDB" id="A0A136J9B1"/>
<gene>
    <name evidence="3" type="ORF">Micbo1qcDRAFT_193121</name>
</gene>
<reference evidence="4" key="1">
    <citation type="submission" date="2016-02" db="EMBL/GenBank/DDBJ databases">
        <title>Draft genome sequence of Microdochium bolleyi, a fungal endophyte of beachgrass.</title>
        <authorList>
            <consortium name="DOE Joint Genome Institute"/>
            <person name="David A.S."/>
            <person name="May G."/>
            <person name="Haridas S."/>
            <person name="Lim J."/>
            <person name="Wang M."/>
            <person name="Labutti K."/>
            <person name="Lipzen A."/>
            <person name="Barry K."/>
            <person name="Grigoriev I.V."/>
        </authorList>
    </citation>
    <scope>NUCLEOTIDE SEQUENCE [LARGE SCALE GENOMIC DNA]</scope>
    <source>
        <strain evidence="4">J235TASD1</strain>
    </source>
</reference>
<keyword evidence="1" id="KW-0732">Signal</keyword>
<accession>A0A136J9B1</accession>
<keyword evidence="4" id="KW-1185">Reference proteome</keyword>
<sequence length="138" mass="15607">MQILHLLACLGLATTGTALLTATCNQCHMFNGHGADTNGHLLRCLCARIGGDEWKAEAHFSEIHLNDLIGNSNGNLVWNSRDHRGSCWDFVLHDQHEYWATCRQQDGGERRTMIDLRPMRHKPVPISEGFCLEWSHSE</sequence>
<dbReference type="Proteomes" id="UP000070501">
    <property type="component" value="Unassembled WGS sequence"/>
</dbReference>
<feature type="signal peptide" evidence="1">
    <location>
        <begin position="1"/>
        <end position="18"/>
    </location>
</feature>
<evidence type="ECO:0000256" key="1">
    <source>
        <dbReference type="SAM" id="SignalP"/>
    </source>
</evidence>
<proteinExistence type="predicted"/>
<dbReference type="InterPro" id="IPR011058">
    <property type="entry name" value="Cyanovirin-N"/>
</dbReference>
<dbReference type="InterPro" id="IPR036673">
    <property type="entry name" value="Cyanovirin-N_sf"/>
</dbReference>
<dbReference type="EMBL" id="KQ964247">
    <property type="protein sequence ID" value="KXJ93750.1"/>
    <property type="molecule type" value="Genomic_DNA"/>
</dbReference>
<name>A0A136J9B1_9PEZI</name>
<feature type="domain" description="Cyanovirin-N" evidence="2">
    <location>
        <begin position="22"/>
        <end position="116"/>
    </location>
</feature>
<dbReference type="Gene3D" id="2.30.60.10">
    <property type="entry name" value="Cyanovirin-N"/>
    <property type="match status" value="1"/>
</dbReference>
<evidence type="ECO:0000313" key="4">
    <source>
        <dbReference type="Proteomes" id="UP000070501"/>
    </source>
</evidence>